<dbReference type="Pfam" id="PF04073">
    <property type="entry name" value="tRNA_edit"/>
    <property type="match status" value="1"/>
</dbReference>
<evidence type="ECO:0000313" key="3">
    <source>
        <dbReference type="EMBL" id="HJC87315.1"/>
    </source>
</evidence>
<dbReference type="PANTHER" id="PTHR31423:SF3">
    <property type="entry name" value="PROLYL-TRNA SYNTHETASE ASSOCIATED DOMAIN-CONTAINING PROTEIN 1-RELATED"/>
    <property type="match status" value="1"/>
</dbReference>
<dbReference type="EMBL" id="DWVS01000117">
    <property type="protein sequence ID" value="HJC87315.1"/>
    <property type="molecule type" value="Genomic_DNA"/>
</dbReference>
<protein>
    <submittedName>
        <fullName evidence="3">Prolyl-tRNA synthetase associated domain-containing protein</fullName>
    </submittedName>
</protein>
<dbReference type="InterPro" id="IPR007214">
    <property type="entry name" value="YbaK/aa-tRNA-synth-assoc-dom"/>
</dbReference>
<dbReference type="SUPFAM" id="SSF55826">
    <property type="entry name" value="YbaK/ProRS associated domain"/>
    <property type="match status" value="1"/>
</dbReference>
<proteinExistence type="inferred from homology"/>
<gene>
    <name evidence="3" type="ORF">H9926_04785</name>
</gene>
<dbReference type="Gene3D" id="3.90.960.10">
    <property type="entry name" value="YbaK/aminoacyl-tRNA synthetase-associated domain"/>
    <property type="match status" value="1"/>
</dbReference>
<dbReference type="Proteomes" id="UP000823922">
    <property type="component" value="Unassembled WGS sequence"/>
</dbReference>
<dbReference type="AlphaFoldDB" id="A0A9D2TSA6"/>
<dbReference type="CDD" id="cd04335">
    <property type="entry name" value="PrdX_deacylase"/>
    <property type="match status" value="1"/>
</dbReference>
<dbReference type="InterPro" id="IPR040285">
    <property type="entry name" value="ProX/PRXD1"/>
</dbReference>
<reference evidence="3" key="1">
    <citation type="journal article" date="2021" name="PeerJ">
        <title>Extensive microbial diversity within the chicken gut microbiome revealed by metagenomics and culture.</title>
        <authorList>
            <person name="Gilroy R."/>
            <person name="Ravi A."/>
            <person name="Getino M."/>
            <person name="Pursley I."/>
            <person name="Horton D.L."/>
            <person name="Alikhan N.F."/>
            <person name="Baker D."/>
            <person name="Gharbi K."/>
            <person name="Hall N."/>
            <person name="Watson M."/>
            <person name="Adriaenssens E.M."/>
            <person name="Foster-Nyarko E."/>
            <person name="Jarju S."/>
            <person name="Secka A."/>
            <person name="Antonio M."/>
            <person name="Oren A."/>
            <person name="Chaudhuri R.R."/>
            <person name="La Ragione R."/>
            <person name="Hildebrand F."/>
            <person name="Pallen M.J."/>
        </authorList>
    </citation>
    <scope>NUCLEOTIDE SEQUENCE</scope>
    <source>
        <strain evidence="3">ChiBcec1-1630</strain>
    </source>
</reference>
<sequence>MHLTKGRPKELSGRTAREIRVYDLLDELNISYEYVDHEPMRSMQDCLEVDSILNAAICKNLFLCNHQKTAYYLLMLPGEKKFRSGEVSRLAGSSRLSFAPPEDMERLLDLSPGSVSVMGLMNDHEGRVQLLMDEEILTQEYFGCHPCVNTTSLRLSVRDLTEKILKKIRHEPMLLHLS</sequence>
<comment type="caution">
    <text evidence="3">The sequence shown here is derived from an EMBL/GenBank/DDBJ whole genome shotgun (WGS) entry which is preliminary data.</text>
</comment>
<reference evidence="3" key="2">
    <citation type="submission" date="2021-04" db="EMBL/GenBank/DDBJ databases">
        <authorList>
            <person name="Gilroy R."/>
        </authorList>
    </citation>
    <scope>NUCLEOTIDE SEQUENCE</scope>
    <source>
        <strain evidence="3">ChiBcec1-1630</strain>
    </source>
</reference>
<dbReference type="GO" id="GO:0002161">
    <property type="term" value="F:aminoacyl-tRNA deacylase activity"/>
    <property type="evidence" value="ECO:0007669"/>
    <property type="project" value="InterPro"/>
</dbReference>
<dbReference type="InterPro" id="IPR036754">
    <property type="entry name" value="YbaK/aa-tRNA-synt-asso_dom_sf"/>
</dbReference>
<accession>A0A9D2TSA6</accession>
<comment type="similarity">
    <text evidence="1">Belongs to the PRORSD1 family.</text>
</comment>
<feature type="domain" description="YbaK/aminoacyl-tRNA synthetase-associated" evidence="2">
    <location>
        <begin position="37"/>
        <end position="161"/>
    </location>
</feature>
<evidence type="ECO:0000256" key="1">
    <source>
        <dbReference type="ARBA" id="ARBA00010201"/>
    </source>
</evidence>
<name>A0A9D2TSA6_9FIRM</name>
<evidence type="ECO:0000259" key="2">
    <source>
        <dbReference type="Pfam" id="PF04073"/>
    </source>
</evidence>
<organism evidence="3 4">
    <name type="scientific">Candidatus Eisenbergiella intestinigallinarum</name>
    <dbReference type="NCBI Taxonomy" id="2838549"/>
    <lineage>
        <taxon>Bacteria</taxon>
        <taxon>Bacillati</taxon>
        <taxon>Bacillota</taxon>
        <taxon>Clostridia</taxon>
        <taxon>Lachnospirales</taxon>
        <taxon>Lachnospiraceae</taxon>
        <taxon>Eisenbergiella</taxon>
    </lineage>
</organism>
<dbReference type="PANTHER" id="PTHR31423">
    <property type="entry name" value="YBAK DOMAIN-CONTAINING PROTEIN"/>
    <property type="match status" value="1"/>
</dbReference>
<evidence type="ECO:0000313" key="4">
    <source>
        <dbReference type="Proteomes" id="UP000823922"/>
    </source>
</evidence>